<evidence type="ECO:0000313" key="9">
    <source>
        <dbReference type="Proteomes" id="UP000015543"/>
    </source>
</evidence>
<dbReference type="SUPFAM" id="SSF102114">
    <property type="entry name" value="Radical SAM enzymes"/>
    <property type="match status" value="1"/>
</dbReference>
<dbReference type="AlphaFoldDB" id="S5ZKS0"/>
<dbReference type="Pfam" id="PF04055">
    <property type="entry name" value="Radical_SAM"/>
    <property type="match status" value="1"/>
</dbReference>
<dbReference type="GO" id="GO:0046872">
    <property type="term" value="F:metal ion binding"/>
    <property type="evidence" value="ECO:0007669"/>
    <property type="project" value="UniProtKB-KW"/>
</dbReference>
<evidence type="ECO:0000256" key="6">
    <source>
        <dbReference type="ARBA" id="ARBA00023014"/>
    </source>
</evidence>
<dbReference type="HOGENOM" id="CLU_058377_0_0_2"/>
<keyword evidence="4" id="KW-0479">Metal-binding</keyword>
<dbReference type="RefSeq" id="WP_020962466.1">
    <property type="nucleotide sequence ID" value="NC_022093.1"/>
</dbReference>
<keyword evidence="5" id="KW-0408">Iron</keyword>
<dbReference type="KEGG" id="thb:N186_04010"/>
<protein>
    <recommendedName>
        <fullName evidence="7">Radical SAM core domain-containing protein</fullName>
    </recommendedName>
</protein>
<evidence type="ECO:0000256" key="2">
    <source>
        <dbReference type="ARBA" id="ARBA00022485"/>
    </source>
</evidence>
<dbReference type="GO" id="GO:0003824">
    <property type="term" value="F:catalytic activity"/>
    <property type="evidence" value="ECO:0007669"/>
    <property type="project" value="InterPro"/>
</dbReference>
<dbReference type="eggNOG" id="arCOG00953">
    <property type="taxonomic scope" value="Archaea"/>
</dbReference>
<sequence>MSVERKCFYDWRDVAGEVVDFVSRNRDSVDYVTFVPDGEPTLDACMGRIIEFVKGETGVRVAVLTNASLLWMEDVCRDLEQADVVSVKVDSVSERVWRRINRPHPSLVLERVLDGIREFSSSYKGTLISETMFVRGVNTDKGVYRDIATFLRGLRLSKAYISVPIRTPAESFVEPPTERELVEAYEEFQGVLGSGRVELLNMPEPPPRLVSGDPVAWLLNTCAVHPLRYGEAVEALVGRVEDPVGLIEGLVRENLLLKTEYGGQCSSLGTLGVGSECG</sequence>
<keyword evidence="6" id="KW-0411">Iron-sulfur</keyword>
<organism evidence="8 9">
    <name type="scientific">Thermofilum adornatum</name>
    <dbReference type="NCBI Taxonomy" id="1365176"/>
    <lineage>
        <taxon>Archaea</taxon>
        <taxon>Thermoproteota</taxon>
        <taxon>Thermoprotei</taxon>
        <taxon>Thermofilales</taxon>
        <taxon>Thermofilaceae</taxon>
        <taxon>Thermofilum</taxon>
    </lineage>
</organism>
<dbReference type="GeneID" id="16573447"/>
<evidence type="ECO:0000256" key="3">
    <source>
        <dbReference type="ARBA" id="ARBA00022691"/>
    </source>
</evidence>
<dbReference type="InterPro" id="IPR058240">
    <property type="entry name" value="rSAM_sf"/>
</dbReference>
<keyword evidence="9" id="KW-1185">Reference proteome</keyword>
<evidence type="ECO:0000256" key="1">
    <source>
        <dbReference type="ARBA" id="ARBA00001966"/>
    </source>
</evidence>
<dbReference type="PANTHER" id="PTHR43787:SF11">
    <property type="entry name" value="UPF0026 PROTEIN SLR1464"/>
    <property type="match status" value="1"/>
</dbReference>
<dbReference type="PATRIC" id="fig|1365176.7.peg.786"/>
<dbReference type="Proteomes" id="UP000015543">
    <property type="component" value="Chromosome"/>
</dbReference>
<name>S5ZKS0_9CREN</name>
<dbReference type="EMBL" id="CP006646">
    <property type="protein sequence ID" value="AGT35161.1"/>
    <property type="molecule type" value="Genomic_DNA"/>
</dbReference>
<reference evidence="8 9" key="1">
    <citation type="journal article" date="2013" name="Genome Announc.">
        <title>Complete Genomic Sequence of 'Thermofilum adornatus' Strain 1910bT, a Hyperthermophilic Anaerobic Organotrophic Crenarchaeon.</title>
        <authorList>
            <person name="Dominova I.N."/>
            <person name="Kublanov I.V."/>
            <person name="Podosokorskaya O.A."/>
            <person name="Derbikova K.S."/>
            <person name="Patrushev M.V."/>
            <person name="Toshchakov S.V."/>
        </authorList>
    </citation>
    <scope>NUCLEOTIDE SEQUENCE [LARGE SCALE GENOMIC DNA]</scope>
    <source>
        <strain evidence="9">1910b</strain>
    </source>
</reference>
<dbReference type="Gene3D" id="3.20.20.70">
    <property type="entry name" value="Aldolase class I"/>
    <property type="match status" value="1"/>
</dbReference>
<dbReference type="InterPro" id="IPR007197">
    <property type="entry name" value="rSAM"/>
</dbReference>
<evidence type="ECO:0000256" key="4">
    <source>
        <dbReference type="ARBA" id="ARBA00022723"/>
    </source>
</evidence>
<dbReference type="PANTHER" id="PTHR43787">
    <property type="entry name" value="FEMO COFACTOR BIOSYNTHESIS PROTEIN NIFB-RELATED"/>
    <property type="match status" value="1"/>
</dbReference>
<dbReference type="InterPro" id="IPR013785">
    <property type="entry name" value="Aldolase_TIM"/>
</dbReference>
<evidence type="ECO:0000313" key="8">
    <source>
        <dbReference type="EMBL" id="AGT35161.1"/>
    </source>
</evidence>
<evidence type="ECO:0000256" key="5">
    <source>
        <dbReference type="ARBA" id="ARBA00023004"/>
    </source>
</evidence>
<feature type="domain" description="Radical SAM core" evidence="7">
    <location>
        <begin position="19"/>
        <end position="140"/>
    </location>
</feature>
<comment type="cofactor">
    <cofactor evidence="1">
        <name>[4Fe-4S] cluster</name>
        <dbReference type="ChEBI" id="CHEBI:49883"/>
    </cofactor>
</comment>
<keyword evidence="2" id="KW-0004">4Fe-4S</keyword>
<gene>
    <name evidence="8" type="ORF">N186_04010</name>
</gene>
<dbReference type="GO" id="GO:0051539">
    <property type="term" value="F:4 iron, 4 sulfur cluster binding"/>
    <property type="evidence" value="ECO:0007669"/>
    <property type="project" value="UniProtKB-KW"/>
</dbReference>
<evidence type="ECO:0000259" key="7">
    <source>
        <dbReference type="Pfam" id="PF04055"/>
    </source>
</evidence>
<keyword evidence="3" id="KW-0949">S-adenosyl-L-methionine</keyword>
<accession>S5ZKS0</accession>
<proteinExistence type="predicted"/>